<organism evidence="2 3">
    <name type="scientific">Trachymyrmex septentrionalis</name>
    <dbReference type="NCBI Taxonomy" id="34720"/>
    <lineage>
        <taxon>Eukaryota</taxon>
        <taxon>Metazoa</taxon>
        <taxon>Ecdysozoa</taxon>
        <taxon>Arthropoda</taxon>
        <taxon>Hexapoda</taxon>
        <taxon>Insecta</taxon>
        <taxon>Pterygota</taxon>
        <taxon>Neoptera</taxon>
        <taxon>Endopterygota</taxon>
        <taxon>Hymenoptera</taxon>
        <taxon>Apocrita</taxon>
        <taxon>Aculeata</taxon>
        <taxon>Formicoidea</taxon>
        <taxon>Formicidae</taxon>
        <taxon>Myrmicinae</taxon>
        <taxon>Trachymyrmex</taxon>
    </lineage>
</organism>
<dbReference type="AlphaFoldDB" id="A0A195ET78"/>
<name>A0A195ET78_9HYME</name>
<feature type="transmembrane region" description="Helical" evidence="1">
    <location>
        <begin position="40"/>
        <end position="58"/>
    </location>
</feature>
<feature type="non-terminal residue" evidence="2">
    <location>
        <position position="1"/>
    </location>
</feature>
<keyword evidence="1" id="KW-0472">Membrane</keyword>
<dbReference type="EMBL" id="KQ981979">
    <property type="protein sequence ID" value="KYN31438.1"/>
    <property type="molecule type" value="Genomic_DNA"/>
</dbReference>
<accession>A0A195ET78</accession>
<evidence type="ECO:0000313" key="2">
    <source>
        <dbReference type="EMBL" id="KYN31438.1"/>
    </source>
</evidence>
<evidence type="ECO:0000256" key="1">
    <source>
        <dbReference type="SAM" id="Phobius"/>
    </source>
</evidence>
<feature type="transmembrane region" description="Helical" evidence="1">
    <location>
        <begin position="6"/>
        <end position="28"/>
    </location>
</feature>
<keyword evidence="1" id="KW-1133">Transmembrane helix</keyword>
<keyword evidence="3" id="KW-1185">Reference proteome</keyword>
<protein>
    <submittedName>
        <fullName evidence="2">Uncharacterized protein</fullName>
    </submittedName>
</protein>
<keyword evidence="1" id="KW-0812">Transmembrane</keyword>
<reference evidence="2 3" key="1">
    <citation type="submission" date="2016-03" db="EMBL/GenBank/DDBJ databases">
        <title>Trachymyrmex septentrionalis WGS genome.</title>
        <authorList>
            <person name="Nygaard S."/>
            <person name="Hu H."/>
            <person name="Boomsma J."/>
            <person name="Zhang G."/>
        </authorList>
    </citation>
    <scope>NUCLEOTIDE SEQUENCE [LARGE SCALE GENOMIC DNA]</scope>
    <source>
        <strain evidence="2">Tsep2-gDNA-1</strain>
        <tissue evidence="2">Whole body</tissue>
    </source>
</reference>
<gene>
    <name evidence="2" type="ORF">ALC56_14319</name>
</gene>
<sequence length="59" mass="6724">PVYGSIILAGVLLKMGRYELICFIEIFYAVDVKYRYSSVVHINLMSSLMIHFNVGILGR</sequence>
<proteinExistence type="predicted"/>
<dbReference type="Proteomes" id="UP000078541">
    <property type="component" value="Unassembled WGS sequence"/>
</dbReference>
<evidence type="ECO:0000313" key="3">
    <source>
        <dbReference type="Proteomes" id="UP000078541"/>
    </source>
</evidence>